<protein>
    <submittedName>
        <fullName evidence="7">MFS transporter</fullName>
    </submittedName>
</protein>
<feature type="transmembrane region" description="Helical" evidence="5">
    <location>
        <begin position="214"/>
        <end position="235"/>
    </location>
</feature>
<comment type="caution">
    <text evidence="7">The sequence shown here is derived from an EMBL/GenBank/DDBJ whole genome shotgun (WGS) entry which is preliminary data.</text>
</comment>
<dbReference type="InterPro" id="IPR052714">
    <property type="entry name" value="MFS_Exporter"/>
</dbReference>
<reference evidence="7" key="2">
    <citation type="submission" date="2021-04" db="EMBL/GenBank/DDBJ databases">
        <authorList>
            <person name="Gilroy R."/>
        </authorList>
    </citation>
    <scope>NUCLEOTIDE SEQUENCE</scope>
    <source>
        <strain evidence="7">687</strain>
    </source>
</reference>
<dbReference type="Pfam" id="PF00083">
    <property type="entry name" value="Sugar_tr"/>
    <property type="match status" value="1"/>
</dbReference>
<feature type="transmembrane region" description="Helical" evidence="5">
    <location>
        <begin position="247"/>
        <end position="266"/>
    </location>
</feature>
<dbReference type="InterPro" id="IPR005828">
    <property type="entry name" value="MFS_sugar_transport-like"/>
</dbReference>
<feature type="transmembrane region" description="Helical" evidence="5">
    <location>
        <begin position="112"/>
        <end position="133"/>
    </location>
</feature>
<dbReference type="Gene3D" id="1.20.1250.20">
    <property type="entry name" value="MFS general substrate transporter like domains"/>
    <property type="match status" value="2"/>
</dbReference>
<dbReference type="SUPFAM" id="SSF103473">
    <property type="entry name" value="MFS general substrate transporter"/>
    <property type="match status" value="1"/>
</dbReference>
<dbReference type="EMBL" id="JAHLFG010000058">
    <property type="protein sequence ID" value="MBU3826880.1"/>
    <property type="molecule type" value="Genomic_DNA"/>
</dbReference>
<dbReference type="PANTHER" id="PTHR23531:SF1">
    <property type="entry name" value="QUINOLENE RESISTANCE PROTEIN NORA"/>
    <property type="match status" value="1"/>
</dbReference>
<feature type="transmembrane region" description="Helical" evidence="5">
    <location>
        <begin position="361"/>
        <end position="384"/>
    </location>
</feature>
<organism evidence="7 8">
    <name type="scientific">Candidatus Anaerobiospirillum merdipullorum</name>
    <dbReference type="NCBI Taxonomy" id="2838450"/>
    <lineage>
        <taxon>Bacteria</taxon>
        <taxon>Pseudomonadati</taxon>
        <taxon>Pseudomonadota</taxon>
        <taxon>Gammaproteobacteria</taxon>
        <taxon>Aeromonadales</taxon>
        <taxon>Succinivibrionaceae</taxon>
        <taxon>Anaerobiospirillum</taxon>
    </lineage>
</organism>
<evidence type="ECO:0000256" key="1">
    <source>
        <dbReference type="ARBA" id="ARBA00004370"/>
    </source>
</evidence>
<feature type="transmembrane region" description="Helical" evidence="5">
    <location>
        <begin position="278"/>
        <end position="296"/>
    </location>
</feature>
<evidence type="ECO:0000256" key="3">
    <source>
        <dbReference type="ARBA" id="ARBA00022989"/>
    </source>
</evidence>
<feature type="transmembrane region" description="Helical" evidence="5">
    <location>
        <begin position="50"/>
        <end position="71"/>
    </location>
</feature>
<dbReference type="Pfam" id="PF07690">
    <property type="entry name" value="MFS_1"/>
    <property type="match status" value="1"/>
</dbReference>
<dbReference type="PANTHER" id="PTHR23531">
    <property type="entry name" value="QUINOLENE RESISTANCE PROTEIN NORA"/>
    <property type="match status" value="1"/>
</dbReference>
<feature type="transmembrane region" description="Helical" evidence="5">
    <location>
        <begin position="83"/>
        <end position="100"/>
    </location>
</feature>
<keyword evidence="4 5" id="KW-0472">Membrane</keyword>
<dbReference type="AlphaFoldDB" id="A0A9E2NSF6"/>
<name>A0A9E2NSF6_9GAMM</name>
<evidence type="ECO:0000256" key="4">
    <source>
        <dbReference type="ARBA" id="ARBA00023136"/>
    </source>
</evidence>
<dbReference type="GO" id="GO:0022857">
    <property type="term" value="F:transmembrane transporter activity"/>
    <property type="evidence" value="ECO:0007669"/>
    <property type="project" value="InterPro"/>
</dbReference>
<evidence type="ECO:0000313" key="7">
    <source>
        <dbReference type="EMBL" id="MBU3826880.1"/>
    </source>
</evidence>
<dbReference type="InterPro" id="IPR020846">
    <property type="entry name" value="MFS_dom"/>
</dbReference>
<keyword evidence="3 5" id="KW-1133">Transmembrane helix</keyword>
<feature type="domain" description="Major facilitator superfamily (MFS) profile" evidence="6">
    <location>
        <begin position="17"/>
        <end position="390"/>
    </location>
</feature>
<dbReference type="InterPro" id="IPR036259">
    <property type="entry name" value="MFS_trans_sf"/>
</dbReference>
<sequence>MRTQAWDDLHLILQRNFILVTGVNFLVMLADYQYFVTTAYFAIKLFNASISSAGAAAGMFVIGCLVARFFMGNFIGMIGLKRSLCLSVLACAVVAMLGYFADSLWLYILQRFIFGICIGALGTTTATIVAYSVPAHLQGLGVSIFSLSTALGLALGPFIGITVQQWWGYGVLNAETTALCGIGFIAALFTSEPQGFTPKRQSLLKLTNYIDPPAIKVSLGAMLVPLGYSCVTAYLTSMCQERGIPQAAAWFFLCAAIMTILTRPFAGRMFDVIGESVVIYPAIVLSALAMFILAYASSTPMVILAGLVQGMGFGNYQSSGQALILKVAVRERFAQATSTFFICWDLSLGVAPYLFGFVATHYGFATMLLIISIFILVSLPLYYFTYGRYHPLKRSLRRKRAPGAPRN</sequence>
<comment type="subcellular location">
    <subcellularLocation>
        <location evidence="1">Membrane</location>
    </subcellularLocation>
</comment>
<dbReference type="GO" id="GO:0016020">
    <property type="term" value="C:membrane"/>
    <property type="evidence" value="ECO:0007669"/>
    <property type="project" value="UniProtKB-SubCell"/>
</dbReference>
<reference evidence="7" key="1">
    <citation type="journal article" date="2021" name="PeerJ">
        <title>Extensive microbial diversity within the chicken gut microbiome revealed by metagenomics and culture.</title>
        <authorList>
            <person name="Gilroy R."/>
            <person name="Ravi A."/>
            <person name="Getino M."/>
            <person name="Pursley I."/>
            <person name="Horton D.L."/>
            <person name="Alikhan N.F."/>
            <person name="Baker D."/>
            <person name="Gharbi K."/>
            <person name="Hall N."/>
            <person name="Watson M."/>
            <person name="Adriaenssens E.M."/>
            <person name="Foster-Nyarko E."/>
            <person name="Jarju S."/>
            <person name="Secka A."/>
            <person name="Antonio M."/>
            <person name="Oren A."/>
            <person name="Chaudhuri R.R."/>
            <person name="La Ragione R."/>
            <person name="Hildebrand F."/>
            <person name="Pallen M.J."/>
        </authorList>
    </citation>
    <scope>NUCLEOTIDE SEQUENCE</scope>
    <source>
        <strain evidence="7">687</strain>
    </source>
</reference>
<dbReference type="InterPro" id="IPR011701">
    <property type="entry name" value="MFS"/>
</dbReference>
<feature type="transmembrane region" description="Helical" evidence="5">
    <location>
        <begin position="12"/>
        <end position="30"/>
    </location>
</feature>
<feature type="transmembrane region" description="Helical" evidence="5">
    <location>
        <begin position="336"/>
        <end position="355"/>
    </location>
</feature>
<gene>
    <name evidence="7" type="ORF">IAA31_05265</name>
</gene>
<dbReference type="PROSITE" id="PS50850">
    <property type="entry name" value="MFS"/>
    <property type="match status" value="1"/>
</dbReference>
<evidence type="ECO:0000259" key="6">
    <source>
        <dbReference type="PROSITE" id="PS50850"/>
    </source>
</evidence>
<evidence type="ECO:0000313" key="8">
    <source>
        <dbReference type="Proteomes" id="UP000824150"/>
    </source>
</evidence>
<evidence type="ECO:0000256" key="5">
    <source>
        <dbReference type="SAM" id="Phobius"/>
    </source>
</evidence>
<evidence type="ECO:0000256" key="2">
    <source>
        <dbReference type="ARBA" id="ARBA00022692"/>
    </source>
</evidence>
<proteinExistence type="predicted"/>
<dbReference type="Proteomes" id="UP000824150">
    <property type="component" value="Unassembled WGS sequence"/>
</dbReference>
<accession>A0A9E2NSF6</accession>
<keyword evidence="2 5" id="KW-0812">Transmembrane</keyword>
<feature type="transmembrane region" description="Helical" evidence="5">
    <location>
        <begin position="140"/>
        <end position="160"/>
    </location>
</feature>